<keyword evidence="7" id="KW-1185">Reference proteome</keyword>
<gene>
    <name evidence="6" type="ORF">COO09_09600</name>
</gene>
<dbReference type="Gene3D" id="2.40.30.170">
    <property type="match status" value="1"/>
</dbReference>
<dbReference type="AlphaFoldDB" id="A0A2A4FY67"/>
<accession>A0A2A4FY67</accession>
<name>A0A2A4FY67_9SPHN</name>
<evidence type="ECO:0000313" key="6">
    <source>
        <dbReference type="EMBL" id="PCE42648.1"/>
    </source>
</evidence>
<proteinExistence type="predicted"/>
<dbReference type="PANTHER" id="PTHR30386:SF19">
    <property type="entry name" value="MULTIDRUG EXPORT PROTEIN EMRA-RELATED"/>
    <property type="match status" value="1"/>
</dbReference>
<dbReference type="KEGG" id="rdi:CMV14_06475"/>
<keyword evidence="3" id="KW-1133">Transmembrane helix</keyword>
<dbReference type="EMBL" id="NWUF01000007">
    <property type="protein sequence ID" value="PCE42648.1"/>
    <property type="molecule type" value="Genomic_DNA"/>
</dbReference>
<sequence length="349" mass="37912">MNEMRSIAADSEIEAPSPPSRRGPSQIALMVSLPLVLIAAGLYFWLTSGRTVSTDNAQINAHVVEVSSEVAGRVTEVFVTENQQVRKGDLLFRLDAEPYRIALLQAEAAVGNAELNVAQLQSTYHAKEADTQKSASDVSLARDTFRRQQELLAHGFTTRANYDAAKAGLSAAQAQQASARSEAESARAVLATRNGAHPQIEAAVAMRDKARFDLSRTEVRAPIEGRISQADKLQPGSIAVQMLPMVNIVSDRGYWIDANFKETQLDRIRVGQRADIEVDAMPGRTLHGHVVGINAGTGSQFSLLPPQNATGNWVKVTQRVPVRIQIDDKLDRPLVAGWSAHVTVHVAKD</sequence>
<dbReference type="InterPro" id="IPR050739">
    <property type="entry name" value="MFP"/>
</dbReference>
<dbReference type="InterPro" id="IPR058625">
    <property type="entry name" value="MdtA-like_BSH"/>
</dbReference>
<dbReference type="GO" id="GO:0030313">
    <property type="term" value="C:cell envelope"/>
    <property type="evidence" value="ECO:0007669"/>
    <property type="project" value="UniProtKB-SubCell"/>
</dbReference>
<evidence type="ECO:0000256" key="3">
    <source>
        <dbReference type="SAM" id="Phobius"/>
    </source>
</evidence>
<protein>
    <submittedName>
        <fullName evidence="6">HlyD family secretion protein</fullName>
    </submittedName>
</protein>
<dbReference type="Gene3D" id="1.10.287.470">
    <property type="entry name" value="Helix hairpin bin"/>
    <property type="match status" value="1"/>
</dbReference>
<evidence type="ECO:0000313" key="7">
    <source>
        <dbReference type="Proteomes" id="UP000218934"/>
    </source>
</evidence>
<dbReference type="Pfam" id="PF25917">
    <property type="entry name" value="BSH_RND"/>
    <property type="match status" value="1"/>
</dbReference>
<evidence type="ECO:0000256" key="2">
    <source>
        <dbReference type="SAM" id="MobiDB-lite"/>
    </source>
</evidence>
<dbReference type="SUPFAM" id="SSF111369">
    <property type="entry name" value="HlyD-like secretion proteins"/>
    <property type="match status" value="2"/>
</dbReference>
<dbReference type="RefSeq" id="WP_066960933.1">
    <property type="nucleotide sequence ID" value="NZ_CP023449.1"/>
</dbReference>
<keyword evidence="3" id="KW-0812">Transmembrane</keyword>
<comment type="subcellular location">
    <subcellularLocation>
        <location evidence="1">Cell envelope</location>
    </subcellularLocation>
</comment>
<dbReference type="Proteomes" id="UP000218934">
    <property type="component" value="Unassembled WGS sequence"/>
</dbReference>
<evidence type="ECO:0000259" key="4">
    <source>
        <dbReference type="Pfam" id="PF25917"/>
    </source>
</evidence>
<dbReference type="PANTHER" id="PTHR30386">
    <property type="entry name" value="MEMBRANE FUSION SUBUNIT OF EMRAB-TOLC MULTIDRUG EFFLUX PUMP"/>
    <property type="match status" value="1"/>
</dbReference>
<dbReference type="GO" id="GO:0055085">
    <property type="term" value="P:transmembrane transport"/>
    <property type="evidence" value="ECO:0007669"/>
    <property type="project" value="InterPro"/>
</dbReference>
<reference evidence="6 7" key="1">
    <citation type="submission" date="2017-09" db="EMBL/GenBank/DDBJ databases">
        <title>The Catabolism of 3,6-Dichlorosalicylic acid is Initiated by the Cytochrome P450 Monooxygenase DsmABC in Rhizorhabdus dicambivorans Ndbn-20.</title>
        <authorList>
            <person name="Na L."/>
        </authorList>
    </citation>
    <scope>NUCLEOTIDE SEQUENCE [LARGE SCALE GENOMIC DNA]</scope>
    <source>
        <strain evidence="6 7">Ndbn-20m</strain>
    </source>
</reference>
<dbReference type="InterPro" id="IPR058634">
    <property type="entry name" value="AaeA-lik-b-barrel"/>
</dbReference>
<dbReference type="Pfam" id="PF25963">
    <property type="entry name" value="Beta-barrel_AAEA"/>
    <property type="match status" value="1"/>
</dbReference>
<feature type="domain" description="Multidrug resistance protein MdtA-like barrel-sandwich hybrid" evidence="4">
    <location>
        <begin position="63"/>
        <end position="231"/>
    </location>
</feature>
<evidence type="ECO:0000256" key="1">
    <source>
        <dbReference type="ARBA" id="ARBA00004196"/>
    </source>
</evidence>
<comment type="caution">
    <text evidence="6">The sequence shown here is derived from an EMBL/GenBank/DDBJ whole genome shotgun (WGS) entry which is preliminary data.</text>
</comment>
<feature type="domain" description="p-hydroxybenzoic acid efflux pump subunit AaeA-like beta-barrel" evidence="5">
    <location>
        <begin position="254"/>
        <end position="345"/>
    </location>
</feature>
<keyword evidence="3" id="KW-0472">Membrane</keyword>
<feature type="transmembrane region" description="Helical" evidence="3">
    <location>
        <begin position="27"/>
        <end position="46"/>
    </location>
</feature>
<dbReference type="OrthoDB" id="9811754at2"/>
<evidence type="ECO:0000259" key="5">
    <source>
        <dbReference type="Pfam" id="PF25963"/>
    </source>
</evidence>
<dbReference type="Gene3D" id="2.40.50.100">
    <property type="match status" value="1"/>
</dbReference>
<feature type="region of interest" description="Disordered" evidence="2">
    <location>
        <begin position="1"/>
        <end position="22"/>
    </location>
</feature>
<organism evidence="6 7">
    <name type="scientific">Rhizorhabdus dicambivorans</name>
    <dbReference type="NCBI Taxonomy" id="1850238"/>
    <lineage>
        <taxon>Bacteria</taxon>
        <taxon>Pseudomonadati</taxon>
        <taxon>Pseudomonadota</taxon>
        <taxon>Alphaproteobacteria</taxon>
        <taxon>Sphingomonadales</taxon>
        <taxon>Sphingomonadaceae</taxon>
        <taxon>Rhizorhabdus</taxon>
    </lineage>
</organism>